<sequence length="415" mass="45811">MHVHHPAFGVPSPTVSEIRARCEPDARRLWDAAVSLACWRAAQEEALAAAPYGGPHPEAHAVEPGDLARAIVALHPELLGPTLTGAPLDRAHAIWRQRLAEASDLPLAWSWGRRWATREAASASVDPGVLLRSLPDHTLWALSALDPRYAEGLMTAREVYCALFDQLGTRGHVGLAVEPAWLEREPDAVWRERLVHEPGFALIGAACSGRRALIRQLRRLLPQTRGVNVDNWHGGGSPDPRYSARPDAVPASIAPGLVCAWTCVPDDPPLLRYAAEMALDPDAAFQLIIVATETAWARLREMAPDLARWPVVPMPPLTDDELLPIWLCQRPYIEDVLGERIDLRRLLPLPPDRLRRLLAAVDPHDLTIPEHGHAVRLREALRELLCERPRATRRQIREHPALAALDAGLSGDGSR</sequence>
<reference evidence="1 2" key="1">
    <citation type="submission" date="2022-11" db="EMBL/GenBank/DDBJ databases">
        <title>Minimal conservation of predation-associated metabolite biosynthetic gene clusters underscores biosynthetic potential of Myxococcota including descriptions for ten novel species: Archangium lansinium sp. nov., Myxococcus landrumus sp. nov., Nannocystis bai.</title>
        <authorList>
            <person name="Ahearne A."/>
            <person name="Stevens C."/>
            <person name="Dowd S."/>
        </authorList>
    </citation>
    <scope>NUCLEOTIDE SEQUENCE [LARGE SCALE GENOMIC DNA]</scope>
    <source>
        <strain evidence="1 2">NCELM</strain>
    </source>
</reference>
<proteinExistence type="predicted"/>
<gene>
    <name evidence="1" type="ORF">POL58_20790</name>
</gene>
<name>A0ABT5B7X4_9BACT</name>
<evidence type="ECO:0000313" key="1">
    <source>
        <dbReference type="EMBL" id="MDC0670204.1"/>
    </source>
</evidence>
<dbReference type="RefSeq" id="WP_272000023.1">
    <property type="nucleotide sequence ID" value="NZ_JAQNDN010000010.1"/>
</dbReference>
<accession>A0ABT5B7X4</accession>
<dbReference type="Proteomes" id="UP001217838">
    <property type="component" value="Unassembled WGS sequence"/>
</dbReference>
<comment type="caution">
    <text evidence="1">The sequence shown here is derived from an EMBL/GenBank/DDBJ whole genome shotgun (WGS) entry which is preliminary data.</text>
</comment>
<organism evidence="1 2">
    <name type="scientific">Nannocystis radixulma</name>
    <dbReference type="NCBI Taxonomy" id="2995305"/>
    <lineage>
        <taxon>Bacteria</taxon>
        <taxon>Pseudomonadati</taxon>
        <taxon>Myxococcota</taxon>
        <taxon>Polyangia</taxon>
        <taxon>Nannocystales</taxon>
        <taxon>Nannocystaceae</taxon>
        <taxon>Nannocystis</taxon>
    </lineage>
</organism>
<keyword evidence="2" id="KW-1185">Reference proteome</keyword>
<evidence type="ECO:0000313" key="2">
    <source>
        <dbReference type="Proteomes" id="UP001217838"/>
    </source>
</evidence>
<protein>
    <submittedName>
        <fullName evidence="1">Uncharacterized protein</fullName>
    </submittedName>
</protein>
<dbReference type="EMBL" id="JAQNDN010000010">
    <property type="protein sequence ID" value="MDC0670204.1"/>
    <property type="molecule type" value="Genomic_DNA"/>
</dbReference>